<evidence type="ECO:0000313" key="3">
    <source>
        <dbReference type="Proteomes" id="UP000593565"/>
    </source>
</evidence>
<dbReference type="EMBL" id="JAAGNN010000003">
    <property type="protein sequence ID" value="KAF4091727.1"/>
    <property type="molecule type" value="Genomic_DNA"/>
</dbReference>
<protein>
    <submittedName>
        <fullName evidence="2">Uncharacterized protein</fullName>
    </submittedName>
</protein>
<name>A0A7J6BB68_AMEME</name>
<sequence length="138" mass="15149">MLTKDTKPPVEKGAGKESGQVIPTRPETPKMFKAALVVGKGETFVKLKETYKDAGATLQPSGITAAPVPPPSPIHRRSPIQRTVTQDDDDDLVTQTTDSTVIIRMIPRQHGEEILSVEMAEEEVGTAEKTEQEERKEE</sequence>
<keyword evidence="3" id="KW-1185">Reference proteome</keyword>
<dbReference type="Proteomes" id="UP000593565">
    <property type="component" value="Unassembled WGS sequence"/>
</dbReference>
<feature type="region of interest" description="Disordered" evidence="1">
    <location>
        <begin position="1"/>
        <end position="27"/>
    </location>
</feature>
<gene>
    <name evidence="2" type="ORF">AMELA_G00040370</name>
</gene>
<comment type="caution">
    <text evidence="2">The sequence shown here is derived from an EMBL/GenBank/DDBJ whole genome shotgun (WGS) entry which is preliminary data.</text>
</comment>
<evidence type="ECO:0000313" key="2">
    <source>
        <dbReference type="EMBL" id="KAF4091727.1"/>
    </source>
</evidence>
<dbReference type="AlphaFoldDB" id="A0A7J6BB68"/>
<evidence type="ECO:0000256" key="1">
    <source>
        <dbReference type="SAM" id="MobiDB-lite"/>
    </source>
</evidence>
<feature type="region of interest" description="Disordered" evidence="1">
    <location>
        <begin position="58"/>
        <end position="78"/>
    </location>
</feature>
<accession>A0A7J6BB68</accession>
<reference evidence="2 3" key="1">
    <citation type="submission" date="2020-02" db="EMBL/GenBank/DDBJ databases">
        <title>A chromosome-scale genome assembly of the black bullhead catfish (Ameiurus melas).</title>
        <authorList>
            <person name="Wen M."/>
            <person name="Zham M."/>
            <person name="Cabau C."/>
            <person name="Klopp C."/>
            <person name="Donnadieu C."/>
            <person name="Roques C."/>
            <person name="Bouchez O."/>
            <person name="Lampietro C."/>
            <person name="Jouanno E."/>
            <person name="Herpin A."/>
            <person name="Louis A."/>
            <person name="Berthelot C."/>
            <person name="Parey E."/>
            <person name="Roest-Crollius H."/>
            <person name="Braasch I."/>
            <person name="Postlethwait J."/>
            <person name="Robinson-Rechavi M."/>
            <person name="Echchiki A."/>
            <person name="Begum T."/>
            <person name="Montfort J."/>
            <person name="Schartl M."/>
            <person name="Bobe J."/>
            <person name="Guiguen Y."/>
        </authorList>
    </citation>
    <scope>NUCLEOTIDE SEQUENCE [LARGE SCALE GENOMIC DNA]</scope>
    <source>
        <strain evidence="2">M_S1</strain>
        <tissue evidence="2">Blood</tissue>
    </source>
</reference>
<organism evidence="2 3">
    <name type="scientific">Ameiurus melas</name>
    <name type="common">Black bullhead</name>
    <name type="synonym">Silurus melas</name>
    <dbReference type="NCBI Taxonomy" id="219545"/>
    <lineage>
        <taxon>Eukaryota</taxon>
        <taxon>Metazoa</taxon>
        <taxon>Chordata</taxon>
        <taxon>Craniata</taxon>
        <taxon>Vertebrata</taxon>
        <taxon>Euteleostomi</taxon>
        <taxon>Actinopterygii</taxon>
        <taxon>Neopterygii</taxon>
        <taxon>Teleostei</taxon>
        <taxon>Ostariophysi</taxon>
        <taxon>Siluriformes</taxon>
        <taxon>Ictaluridae</taxon>
        <taxon>Ameiurus</taxon>
    </lineage>
</organism>
<feature type="compositionally biased region" description="Basic and acidic residues" evidence="1">
    <location>
        <begin position="1"/>
        <end position="15"/>
    </location>
</feature>
<proteinExistence type="predicted"/>